<dbReference type="GO" id="GO:0005524">
    <property type="term" value="F:ATP binding"/>
    <property type="evidence" value="ECO:0007669"/>
    <property type="project" value="UniProtKB-KW"/>
</dbReference>
<keyword evidence="10" id="KW-0010">Activator</keyword>
<dbReference type="GO" id="GO:0005635">
    <property type="term" value="C:nuclear envelope"/>
    <property type="evidence" value="ECO:0007669"/>
    <property type="project" value="UniProtKB-SubCell"/>
</dbReference>
<evidence type="ECO:0000256" key="7">
    <source>
        <dbReference type="ARBA" id="ARBA00022737"/>
    </source>
</evidence>
<dbReference type="GO" id="GO:0016887">
    <property type="term" value="F:ATP hydrolysis activity"/>
    <property type="evidence" value="ECO:0007669"/>
    <property type="project" value="InterPro"/>
</dbReference>
<feature type="domain" description="ABC transporter" evidence="14">
    <location>
        <begin position="446"/>
        <end position="692"/>
    </location>
</feature>
<keyword evidence="9" id="KW-0067">ATP-binding</keyword>
<dbReference type="EMBL" id="NIVC01000376">
    <property type="protein sequence ID" value="PAA84382.1"/>
    <property type="molecule type" value="Genomic_DNA"/>
</dbReference>
<dbReference type="InterPro" id="IPR003439">
    <property type="entry name" value="ABC_transporter-like_ATP-bd"/>
</dbReference>
<feature type="compositionally biased region" description="Basic and acidic residues" evidence="13">
    <location>
        <begin position="242"/>
        <end position="281"/>
    </location>
</feature>
<evidence type="ECO:0000256" key="6">
    <source>
        <dbReference type="ARBA" id="ARBA00022553"/>
    </source>
</evidence>
<feature type="compositionally biased region" description="Basic residues" evidence="13">
    <location>
        <begin position="173"/>
        <end position="186"/>
    </location>
</feature>
<feature type="compositionally biased region" description="Low complexity" evidence="13">
    <location>
        <begin position="322"/>
        <end position="350"/>
    </location>
</feature>
<dbReference type="PANTHER" id="PTHR19211">
    <property type="entry name" value="ATP-BINDING TRANSPORT PROTEIN-RELATED"/>
    <property type="match status" value="1"/>
</dbReference>
<evidence type="ECO:0000256" key="3">
    <source>
        <dbReference type="ARBA" id="ARBA00004642"/>
    </source>
</evidence>
<dbReference type="Gene3D" id="3.40.50.300">
    <property type="entry name" value="P-loop containing nucleotide triphosphate hydrolases"/>
    <property type="match status" value="2"/>
</dbReference>
<feature type="compositionally biased region" description="Acidic residues" evidence="13">
    <location>
        <begin position="224"/>
        <end position="241"/>
    </location>
</feature>
<feature type="compositionally biased region" description="Basic and acidic residues" evidence="13">
    <location>
        <begin position="18"/>
        <end position="34"/>
    </location>
</feature>
<evidence type="ECO:0000313" key="15">
    <source>
        <dbReference type="EMBL" id="PAA84382.1"/>
    </source>
</evidence>
<dbReference type="PROSITE" id="PS50893">
    <property type="entry name" value="ABC_TRANSPORTER_2"/>
    <property type="match status" value="2"/>
</dbReference>
<dbReference type="SUPFAM" id="SSF52540">
    <property type="entry name" value="P-loop containing nucleoside triphosphate hydrolases"/>
    <property type="match status" value="2"/>
</dbReference>
<dbReference type="FunFam" id="3.40.50.300:FF:000472">
    <property type="entry name" value="ATP-binding cassette, sub-family F (GCN20), member 1"/>
    <property type="match status" value="1"/>
</dbReference>
<dbReference type="InterPro" id="IPR050611">
    <property type="entry name" value="ABCF"/>
</dbReference>
<dbReference type="InterPro" id="IPR027417">
    <property type="entry name" value="P-loop_NTPase"/>
</dbReference>
<keyword evidence="8" id="KW-0547">Nucleotide-binding</keyword>
<accession>A0A267GGP1</accession>
<dbReference type="OrthoDB" id="2110130at2759"/>
<proteinExistence type="inferred from homology"/>
<keyword evidence="5" id="KW-0963">Cytoplasm</keyword>
<organism evidence="15 16">
    <name type="scientific">Macrostomum lignano</name>
    <dbReference type="NCBI Taxonomy" id="282301"/>
    <lineage>
        <taxon>Eukaryota</taxon>
        <taxon>Metazoa</taxon>
        <taxon>Spiralia</taxon>
        <taxon>Lophotrochozoa</taxon>
        <taxon>Platyhelminthes</taxon>
        <taxon>Rhabditophora</taxon>
        <taxon>Macrostomorpha</taxon>
        <taxon>Macrostomida</taxon>
        <taxon>Macrostomidae</taxon>
        <taxon>Macrostomum</taxon>
    </lineage>
</organism>
<evidence type="ECO:0000313" key="16">
    <source>
        <dbReference type="Proteomes" id="UP000215902"/>
    </source>
</evidence>
<dbReference type="InterPro" id="IPR017871">
    <property type="entry name" value="ABC_transporter-like_CS"/>
</dbReference>
<feature type="compositionally biased region" description="Basic and acidic residues" evidence="13">
    <location>
        <begin position="705"/>
        <end position="724"/>
    </location>
</feature>
<comment type="similarity">
    <text evidence="4">Belongs to the ABC transporter superfamily. ABCF family. EF3 subfamily.</text>
</comment>
<evidence type="ECO:0000256" key="13">
    <source>
        <dbReference type="SAM" id="MobiDB-lite"/>
    </source>
</evidence>
<dbReference type="Pfam" id="PF12848">
    <property type="entry name" value="ABC_tran_Xtn"/>
    <property type="match status" value="1"/>
</dbReference>
<name>A0A267GGP1_9PLAT</name>
<feature type="domain" description="ABC transporter" evidence="14">
    <location>
        <begin position="775"/>
        <end position="989"/>
    </location>
</feature>
<dbReference type="InterPro" id="IPR032781">
    <property type="entry name" value="ABC_tran_Xtn"/>
</dbReference>
<feature type="compositionally biased region" description="Basic residues" evidence="13">
    <location>
        <begin position="1"/>
        <end position="10"/>
    </location>
</feature>
<feature type="compositionally biased region" description="Basic and acidic residues" evidence="13">
    <location>
        <begin position="373"/>
        <end position="392"/>
    </location>
</feature>
<dbReference type="Proteomes" id="UP000215902">
    <property type="component" value="Unassembled WGS sequence"/>
</dbReference>
<dbReference type="InterPro" id="IPR003593">
    <property type="entry name" value="AAA+_ATPase"/>
</dbReference>
<evidence type="ECO:0000256" key="12">
    <source>
        <dbReference type="ARBA" id="ARBA00073921"/>
    </source>
</evidence>
<dbReference type="STRING" id="282301.A0A267GGP1"/>
<feature type="region of interest" description="Disordered" evidence="13">
    <location>
        <begin position="705"/>
        <end position="747"/>
    </location>
</feature>
<feature type="region of interest" description="Disordered" evidence="13">
    <location>
        <begin position="1"/>
        <end position="139"/>
    </location>
</feature>
<feature type="compositionally biased region" description="Low complexity" evidence="13">
    <location>
        <begin position="729"/>
        <end position="743"/>
    </location>
</feature>
<evidence type="ECO:0000256" key="4">
    <source>
        <dbReference type="ARBA" id="ARBA00011054"/>
    </source>
</evidence>
<evidence type="ECO:0000256" key="9">
    <source>
        <dbReference type="ARBA" id="ARBA00022840"/>
    </source>
</evidence>
<evidence type="ECO:0000259" key="14">
    <source>
        <dbReference type="PROSITE" id="PS50893"/>
    </source>
</evidence>
<dbReference type="FunFam" id="3.40.50.300:FF:000471">
    <property type="entry name" value="ATP-binding cassette, sub-family F (GCN20), member 1"/>
    <property type="match status" value="1"/>
</dbReference>
<protein>
    <recommendedName>
        <fullName evidence="12">ATP-binding cassette sub-family F member 1</fullName>
    </recommendedName>
</protein>
<comment type="caution">
    <text evidence="15">The sequence shown here is derived from an EMBL/GenBank/DDBJ whole genome shotgun (WGS) entry which is preliminary data.</text>
</comment>
<evidence type="ECO:0000256" key="2">
    <source>
        <dbReference type="ARBA" id="ARBA00004496"/>
    </source>
</evidence>
<dbReference type="PROSITE" id="PS00211">
    <property type="entry name" value="ABC_TRANSPORTER_1"/>
    <property type="match status" value="2"/>
</dbReference>
<comment type="subcellular location">
    <subcellularLocation>
        <location evidence="2">Cytoplasm</location>
    </subcellularLocation>
    <subcellularLocation>
        <location evidence="1">Nucleus envelope</location>
    </subcellularLocation>
    <subcellularLocation>
        <location evidence="3">Nucleus</location>
        <location evidence="3">Nucleoplasm</location>
    </subcellularLocation>
</comment>
<evidence type="ECO:0000256" key="5">
    <source>
        <dbReference type="ARBA" id="ARBA00022490"/>
    </source>
</evidence>
<keyword evidence="16" id="KW-1185">Reference proteome</keyword>
<feature type="compositionally biased region" description="Basic and acidic residues" evidence="13">
    <location>
        <begin position="351"/>
        <end position="361"/>
    </location>
</feature>
<keyword evidence="6" id="KW-0597">Phosphoprotein</keyword>
<dbReference type="PANTHER" id="PTHR19211:SF14">
    <property type="entry name" value="ATP-BINDING CASSETTE SUB-FAMILY F MEMBER 1"/>
    <property type="match status" value="1"/>
</dbReference>
<evidence type="ECO:0000256" key="8">
    <source>
        <dbReference type="ARBA" id="ARBA00022741"/>
    </source>
</evidence>
<evidence type="ECO:0000256" key="11">
    <source>
        <dbReference type="ARBA" id="ARBA00023242"/>
    </source>
</evidence>
<feature type="compositionally biased region" description="Acidic residues" evidence="13">
    <location>
        <begin position="362"/>
        <end position="372"/>
    </location>
</feature>
<evidence type="ECO:0000256" key="10">
    <source>
        <dbReference type="ARBA" id="ARBA00023159"/>
    </source>
</evidence>
<reference evidence="15 16" key="1">
    <citation type="submission" date="2017-06" db="EMBL/GenBank/DDBJ databases">
        <title>A platform for efficient transgenesis in Macrostomum lignano, a flatworm model organism for stem cell research.</title>
        <authorList>
            <person name="Berezikov E."/>
        </authorList>
    </citation>
    <scope>NUCLEOTIDE SEQUENCE [LARGE SCALE GENOMIC DNA]</scope>
    <source>
        <strain evidence="15">DV1</strain>
        <tissue evidence="15">Whole organism</tissue>
    </source>
</reference>
<dbReference type="SMART" id="SM00382">
    <property type="entry name" value="AAA"/>
    <property type="match status" value="2"/>
</dbReference>
<dbReference type="GO" id="GO:0005654">
    <property type="term" value="C:nucleoplasm"/>
    <property type="evidence" value="ECO:0007669"/>
    <property type="project" value="UniProtKB-SubCell"/>
</dbReference>
<keyword evidence="7" id="KW-0677">Repeat</keyword>
<feature type="non-terminal residue" evidence="15">
    <location>
        <position position="1"/>
    </location>
</feature>
<dbReference type="CDD" id="cd03221">
    <property type="entry name" value="ABCF_EF-3"/>
    <property type="match status" value="2"/>
</dbReference>
<dbReference type="AlphaFoldDB" id="A0A267GGP1"/>
<dbReference type="Pfam" id="PF00005">
    <property type="entry name" value="ABC_tran"/>
    <property type="match status" value="2"/>
</dbReference>
<keyword evidence="11" id="KW-0539">Nucleus</keyword>
<feature type="region of interest" description="Disordered" evidence="13">
    <location>
        <begin position="157"/>
        <end position="392"/>
    </location>
</feature>
<evidence type="ECO:0000256" key="1">
    <source>
        <dbReference type="ARBA" id="ARBA00004259"/>
    </source>
</evidence>
<dbReference type="GO" id="GO:0005737">
    <property type="term" value="C:cytoplasm"/>
    <property type="evidence" value="ECO:0007669"/>
    <property type="project" value="UniProtKB-SubCell"/>
</dbReference>
<dbReference type="NCBIfam" id="NF000355">
    <property type="entry name" value="ribo_prot_ABC_F"/>
    <property type="match status" value="1"/>
</dbReference>
<gene>
    <name evidence="15" type="ORF">BOX15_Mlig023169g2</name>
</gene>
<sequence length="998" mass="110224">SMPPKRNAKKKGADDDDHFDKREADLSAKLKSAEPDDGDAANNKSKKSGGGKPKANKTGGKAGKGGADSGDDSDIESGNKKKQQKKAQPSDNGEAKRGGKKKGGGQDSDEESAVPVASNKKQQQRKGAGKKGAIDDDEEFFNRREAELTGKLKALTVADSDDEFKADLAGNKKSAKQKKGGGKTKNSKAAAPESEDSEEDELQQKQNKKSQPVKKPVNAFAMLDVEDGADDDEEASDEDMSDKEAEPQKVEKVKNKKNSKSESKPPEAKPETKPEAKPEAKKGKKQSGKVSKSMAWLDEEDDPKASKLLPAEAGQEQKQQSAAAGSDEAEKLAAAAEKAVAAATAAAAAAKAKELAEQKAADEEEAMYDSDEERQKRLAEEERLEQEKRSRMTKKDLAKYLKKLELEKMQAELNQAETSKGGIGQFALSQAERNIKDEILDSQTDIKVEDFSISAGGKPLFVNANLHITAGRRYGLVGPNGHGKTTLLRHIASRALRIPRGIDVLLCEQDVQADETPALTVVIESDKKRLALLEEEAQLKKTMERGKCTETEVHRLQEVSAELQAIGAYSAEGRARRILAGLQFTKEMMERPTRALSGGWRMRVSLARALFLEPTLLILDEPTNHLDLNAVIWLDNYLQQWRKTLLIVSHDQSFLDNVCTDIVHLDQKKLFYYRGNYATFKKMSVQKRREQIKEYEKQEKKLKELKAAGRSNKQAEKKQKELLTRKQAKSASKQQKAGSSAAGEATGVQQLLERPKEYVVKFTFPQPPELSPPILGLHDVFFSYPNQTPLFVDLNFGVDMQSRISIVGPNGVGKSTLLKMLSGELEPTRGERRLNHRARIGKYDQHSGDQLDMEATPVEFLRSLFNLQYQDARKTLGRFGLESHAHEIKMKLLSGGQRSRVAFALLSCRAPDILILDEPTNNLDIESIDALAEAINEFEGGVVIVSHDERLIRDTDCRLWVVENQSVEEIDGGFDDYRQEILDSLGETVVARPDFAAN</sequence>